<organism evidence="3 4">
    <name type="scientific">Elizabethkingia meningoseptica</name>
    <name type="common">Chryseobacterium meningosepticum</name>
    <dbReference type="NCBI Taxonomy" id="238"/>
    <lineage>
        <taxon>Bacteria</taxon>
        <taxon>Pseudomonadati</taxon>
        <taxon>Bacteroidota</taxon>
        <taxon>Flavobacteriia</taxon>
        <taxon>Flavobacteriales</taxon>
        <taxon>Weeksellaceae</taxon>
        <taxon>Elizabethkingia</taxon>
    </lineage>
</organism>
<reference evidence="3 4" key="1">
    <citation type="submission" date="2016-11" db="EMBL/GenBank/DDBJ databases">
        <title>Genome sequence and comparative genomic analysis of clinical strain Elizabethkingia meningoseptica 61421 PRCM.</title>
        <authorList>
            <person name="Wang M."/>
            <person name="Hu S."/>
            <person name="Cao L."/>
            <person name="Jiang T."/>
            <person name="Zhou Y."/>
            <person name="Ming D."/>
        </authorList>
    </citation>
    <scope>NUCLEOTIDE SEQUENCE [LARGE SCALE GENOMIC DNA]</scope>
    <source>
        <strain evidence="3 4">61421 PRCM</strain>
    </source>
</reference>
<keyword evidence="4" id="KW-1185">Reference proteome</keyword>
<dbReference type="OrthoDB" id="1495672at2"/>
<gene>
    <name evidence="3" type="ORF">BMF97_17515</name>
</gene>
<evidence type="ECO:0000313" key="4">
    <source>
        <dbReference type="Proteomes" id="UP000188947"/>
    </source>
</evidence>
<dbReference type="InterPro" id="IPR025698">
    <property type="entry name" value="2TM_dom"/>
</dbReference>
<dbReference type="Proteomes" id="UP000188947">
    <property type="component" value="Unassembled WGS sequence"/>
</dbReference>
<evidence type="ECO:0000256" key="1">
    <source>
        <dbReference type="SAM" id="Phobius"/>
    </source>
</evidence>
<feature type="transmembrane region" description="Helical" evidence="1">
    <location>
        <begin position="65"/>
        <end position="86"/>
    </location>
</feature>
<protein>
    <recommendedName>
        <fullName evidence="2">2TM domain-containing protein</fullName>
    </recommendedName>
</protein>
<evidence type="ECO:0000313" key="3">
    <source>
        <dbReference type="EMBL" id="OOH93261.1"/>
    </source>
</evidence>
<keyword evidence="1" id="KW-0472">Membrane</keyword>
<evidence type="ECO:0000259" key="2">
    <source>
        <dbReference type="Pfam" id="PF13239"/>
    </source>
</evidence>
<dbReference type="Pfam" id="PF13239">
    <property type="entry name" value="2TM"/>
    <property type="match status" value="1"/>
</dbReference>
<feature type="transmembrane region" description="Helical" evidence="1">
    <location>
        <begin position="33"/>
        <end position="53"/>
    </location>
</feature>
<comment type="caution">
    <text evidence="3">The sequence shown here is derived from an EMBL/GenBank/DDBJ whole genome shotgun (WGS) entry which is preliminary data.</text>
</comment>
<keyword evidence="1" id="KW-0812">Transmembrane</keyword>
<dbReference type="eggNOG" id="COG2972">
    <property type="taxonomic scope" value="Bacteria"/>
</dbReference>
<keyword evidence="1" id="KW-1133">Transmembrane helix</keyword>
<dbReference type="RefSeq" id="WP_070905075.1">
    <property type="nucleotide sequence ID" value="NZ_CP016378.1"/>
</dbReference>
<feature type="domain" description="2TM" evidence="2">
    <location>
        <begin position="22"/>
        <end position="101"/>
    </location>
</feature>
<sequence length="109" mass="12902">MNNNFDNRNADFYSGKGIEYLEAKRRIKEIRGFYIHLLVYLSVNLLLFAIQFYEYGFLSWGNAFLPVLWGVCILIHAGTVFLPNLIMGDDWERKKIEKLMNKYKSQNNK</sequence>
<dbReference type="EMBL" id="MPOG01000019">
    <property type="protein sequence ID" value="OOH93261.1"/>
    <property type="molecule type" value="Genomic_DNA"/>
</dbReference>
<dbReference type="STRING" id="238.BBD35_05120"/>
<dbReference type="AlphaFoldDB" id="A0A1T3HF98"/>
<proteinExistence type="predicted"/>
<name>A0A1T3HF98_ELIME</name>
<accession>A0A1T3HF98</accession>